<dbReference type="CDD" id="cd06225">
    <property type="entry name" value="HAMP"/>
    <property type="match status" value="1"/>
</dbReference>
<dbReference type="PROSITE" id="PS50109">
    <property type="entry name" value="HIS_KIN"/>
    <property type="match status" value="1"/>
</dbReference>
<keyword evidence="5" id="KW-0808">Transferase</keyword>
<protein>
    <recommendedName>
        <fullName evidence="3">histidine kinase</fullName>
        <ecNumber evidence="3">2.7.13.3</ecNumber>
    </recommendedName>
</protein>
<dbReference type="Gene3D" id="6.10.340.10">
    <property type="match status" value="1"/>
</dbReference>
<evidence type="ECO:0000256" key="1">
    <source>
        <dbReference type="ARBA" id="ARBA00000085"/>
    </source>
</evidence>
<dbReference type="EMBL" id="CP115965">
    <property type="protein sequence ID" value="WZW98845.1"/>
    <property type="molecule type" value="Genomic_DNA"/>
</dbReference>
<reference evidence="14 15" key="1">
    <citation type="journal article" date="2023" name="Environ Microbiome">
        <title>A coral-associated actinobacterium mitigates coral bleaching under heat stress.</title>
        <authorList>
            <person name="Li J."/>
            <person name="Zou Y."/>
            <person name="Li Q."/>
            <person name="Zhang J."/>
            <person name="Bourne D.G."/>
            <person name="Lyu Y."/>
            <person name="Liu C."/>
            <person name="Zhang S."/>
        </authorList>
    </citation>
    <scope>NUCLEOTIDE SEQUENCE [LARGE SCALE GENOMIC DNA]</scope>
    <source>
        <strain evidence="14 15">SCSIO 13291</strain>
    </source>
</reference>
<evidence type="ECO:0000256" key="4">
    <source>
        <dbReference type="ARBA" id="ARBA00022553"/>
    </source>
</evidence>
<dbReference type="PANTHER" id="PTHR45436">
    <property type="entry name" value="SENSOR HISTIDINE KINASE YKOH"/>
    <property type="match status" value="1"/>
</dbReference>
<evidence type="ECO:0000256" key="8">
    <source>
        <dbReference type="ARBA" id="ARBA00022989"/>
    </source>
</evidence>
<evidence type="ECO:0000256" key="5">
    <source>
        <dbReference type="ARBA" id="ARBA00022679"/>
    </source>
</evidence>
<keyword evidence="10 11" id="KW-0472">Membrane</keyword>
<evidence type="ECO:0000256" key="11">
    <source>
        <dbReference type="SAM" id="Phobius"/>
    </source>
</evidence>
<keyword evidence="8 11" id="KW-1133">Transmembrane helix</keyword>
<feature type="domain" description="HAMP" evidence="13">
    <location>
        <begin position="184"/>
        <end position="237"/>
    </location>
</feature>
<proteinExistence type="predicted"/>
<evidence type="ECO:0000256" key="10">
    <source>
        <dbReference type="ARBA" id="ARBA00023136"/>
    </source>
</evidence>
<dbReference type="Gene3D" id="1.10.287.130">
    <property type="match status" value="1"/>
</dbReference>
<dbReference type="InterPro" id="IPR036097">
    <property type="entry name" value="HisK_dim/P_sf"/>
</dbReference>
<dbReference type="CDD" id="cd00082">
    <property type="entry name" value="HisKA"/>
    <property type="match status" value="1"/>
</dbReference>
<dbReference type="SMART" id="SM00388">
    <property type="entry name" value="HisKA"/>
    <property type="match status" value="1"/>
</dbReference>
<keyword evidence="15" id="KW-1185">Reference proteome</keyword>
<evidence type="ECO:0000313" key="15">
    <source>
        <dbReference type="Proteomes" id="UP001434337"/>
    </source>
</evidence>
<dbReference type="Pfam" id="PF00672">
    <property type="entry name" value="HAMP"/>
    <property type="match status" value="1"/>
</dbReference>
<dbReference type="InterPro" id="IPR050428">
    <property type="entry name" value="TCS_sensor_his_kinase"/>
</dbReference>
<keyword evidence="9" id="KW-0902">Two-component regulatory system</keyword>
<comment type="subcellular location">
    <subcellularLocation>
        <location evidence="2">Cell membrane</location>
    </subcellularLocation>
</comment>
<feature type="domain" description="Histidine kinase" evidence="12">
    <location>
        <begin position="245"/>
        <end position="459"/>
    </location>
</feature>
<evidence type="ECO:0000256" key="7">
    <source>
        <dbReference type="ARBA" id="ARBA00022777"/>
    </source>
</evidence>
<dbReference type="SUPFAM" id="SSF47384">
    <property type="entry name" value="Homodimeric domain of signal transducing histidine kinase"/>
    <property type="match status" value="1"/>
</dbReference>
<feature type="transmembrane region" description="Helical" evidence="11">
    <location>
        <begin position="20"/>
        <end position="40"/>
    </location>
</feature>
<dbReference type="Gene3D" id="3.30.565.10">
    <property type="entry name" value="Histidine kinase-like ATPase, C-terminal domain"/>
    <property type="match status" value="1"/>
</dbReference>
<dbReference type="InterPro" id="IPR005467">
    <property type="entry name" value="His_kinase_dom"/>
</dbReference>
<dbReference type="PROSITE" id="PS50885">
    <property type="entry name" value="HAMP"/>
    <property type="match status" value="1"/>
</dbReference>
<accession>A0ABZ3C7T3</accession>
<evidence type="ECO:0000313" key="14">
    <source>
        <dbReference type="EMBL" id="WZW98845.1"/>
    </source>
</evidence>
<evidence type="ECO:0000259" key="12">
    <source>
        <dbReference type="PROSITE" id="PS50109"/>
    </source>
</evidence>
<dbReference type="GO" id="GO:0016301">
    <property type="term" value="F:kinase activity"/>
    <property type="evidence" value="ECO:0007669"/>
    <property type="project" value="UniProtKB-KW"/>
</dbReference>
<dbReference type="SUPFAM" id="SSF55874">
    <property type="entry name" value="ATPase domain of HSP90 chaperone/DNA topoisomerase II/histidine kinase"/>
    <property type="match status" value="1"/>
</dbReference>
<dbReference type="InterPro" id="IPR003660">
    <property type="entry name" value="HAMP_dom"/>
</dbReference>
<dbReference type="Pfam" id="PF02518">
    <property type="entry name" value="HATPase_c"/>
    <property type="match status" value="1"/>
</dbReference>
<dbReference type="PANTHER" id="PTHR45436:SF5">
    <property type="entry name" value="SENSOR HISTIDINE KINASE TRCS"/>
    <property type="match status" value="1"/>
</dbReference>
<keyword evidence="7 14" id="KW-0418">Kinase</keyword>
<dbReference type="RefSeq" id="WP_232548723.1">
    <property type="nucleotide sequence ID" value="NZ_CP115965.1"/>
</dbReference>
<evidence type="ECO:0000256" key="3">
    <source>
        <dbReference type="ARBA" id="ARBA00012438"/>
    </source>
</evidence>
<gene>
    <name evidence="14" type="ORF">PCC79_01140</name>
</gene>
<name>A0ABZ3C7T3_9ACTN</name>
<evidence type="ECO:0000259" key="13">
    <source>
        <dbReference type="PROSITE" id="PS50885"/>
    </source>
</evidence>
<dbReference type="InterPro" id="IPR003594">
    <property type="entry name" value="HATPase_dom"/>
</dbReference>
<dbReference type="SUPFAM" id="SSF158472">
    <property type="entry name" value="HAMP domain-like"/>
    <property type="match status" value="1"/>
</dbReference>
<keyword evidence="4" id="KW-0597">Phosphoprotein</keyword>
<dbReference type="InterPro" id="IPR036890">
    <property type="entry name" value="HATPase_C_sf"/>
</dbReference>
<dbReference type="SMART" id="SM00387">
    <property type="entry name" value="HATPase_c"/>
    <property type="match status" value="1"/>
</dbReference>
<comment type="catalytic activity">
    <reaction evidence="1">
        <text>ATP + protein L-histidine = ADP + protein N-phospho-L-histidine.</text>
        <dbReference type="EC" id="2.7.13.3"/>
    </reaction>
</comment>
<dbReference type="PRINTS" id="PR00344">
    <property type="entry name" value="BCTRLSENSOR"/>
</dbReference>
<dbReference type="EC" id="2.7.13.3" evidence="3"/>
<keyword evidence="6 11" id="KW-0812">Transmembrane</keyword>
<dbReference type="Proteomes" id="UP001434337">
    <property type="component" value="Chromosome"/>
</dbReference>
<sequence length="459" mass="47428">MDERRAPLRWGIRGRITTVATLLVGVALLLGIGVFANVLFRVLANQLQASAISQAGLVARAVADRGPASVRGTDVTSAFDVQVVDPYGNVAYTTSDSTPLAALRPLPGGVLAEGGGGWWWPFVAEEAPIVAAQGVEYDGAPWAVLVATPLGRPHETVSITVGVLLASLPLVLALVAVVAWWVVGRALRPVEDLRAQVEAIGATRLGERVPVPDSRDEIAALAVTMNAMLARLAAAREAQLLFVADASHELRSPVTALSGALELIGDGSDGQVVGDLVPLMRSETERLGTLVAGLLYLARADAQPAPTRVDVDLDDLALAEVTRLRAGSGPRSGAGAGIEVRGHIAPVRVVGDPEALTHLLRNLGDNAVRHAASRVVVGVGAADAVATLTVEDDGAGVPPAERGRIFERFVRLDAARSRDAGGAGLGLAIVAEIARSHGGTVRVDDSPSLGGARFTVTVS</sequence>
<dbReference type="SMART" id="SM00304">
    <property type="entry name" value="HAMP"/>
    <property type="match status" value="1"/>
</dbReference>
<feature type="transmembrane region" description="Helical" evidence="11">
    <location>
        <begin position="159"/>
        <end position="183"/>
    </location>
</feature>
<dbReference type="InterPro" id="IPR004358">
    <property type="entry name" value="Sig_transdc_His_kin-like_C"/>
</dbReference>
<evidence type="ECO:0000256" key="2">
    <source>
        <dbReference type="ARBA" id="ARBA00004236"/>
    </source>
</evidence>
<dbReference type="Pfam" id="PF00512">
    <property type="entry name" value="HisKA"/>
    <property type="match status" value="1"/>
</dbReference>
<dbReference type="InterPro" id="IPR003661">
    <property type="entry name" value="HisK_dim/P_dom"/>
</dbReference>
<evidence type="ECO:0000256" key="6">
    <source>
        <dbReference type="ARBA" id="ARBA00022692"/>
    </source>
</evidence>
<evidence type="ECO:0000256" key="9">
    <source>
        <dbReference type="ARBA" id="ARBA00023012"/>
    </source>
</evidence>
<organism evidence="14 15">
    <name type="scientific">Propioniciclava soli</name>
    <dbReference type="NCBI Taxonomy" id="2775081"/>
    <lineage>
        <taxon>Bacteria</taxon>
        <taxon>Bacillati</taxon>
        <taxon>Actinomycetota</taxon>
        <taxon>Actinomycetes</taxon>
        <taxon>Propionibacteriales</taxon>
        <taxon>Propionibacteriaceae</taxon>
        <taxon>Propioniciclava</taxon>
    </lineage>
</organism>